<evidence type="ECO:0000313" key="9">
    <source>
        <dbReference type="EMBL" id="KAK2863861.1"/>
    </source>
</evidence>
<dbReference type="Pfam" id="PF13927">
    <property type="entry name" value="Ig_3"/>
    <property type="match status" value="1"/>
</dbReference>
<dbReference type="GO" id="GO:0031012">
    <property type="term" value="C:extracellular matrix"/>
    <property type="evidence" value="ECO:0007669"/>
    <property type="project" value="TreeGrafter"/>
</dbReference>
<dbReference type="SUPFAM" id="SSF52058">
    <property type="entry name" value="L domain-like"/>
    <property type="match status" value="1"/>
</dbReference>
<dbReference type="Gene3D" id="2.60.40.10">
    <property type="entry name" value="Immunoglobulins"/>
    <property type="match status" value="1"/>
</dbReference>
<dbReference type="SMART" id="SM00369">
    <property type="entry name" value="LRR_TYP"/>
    <property type="match status" value="5"/>
</dbReference>
<feature type="region of interest" description="Disordered" evidence="5">
    <location>
        <begin position="831"/>
        <end position="862"/>
    </location>
</feature>
<feature type="compositionally biased region" description="Basic and acidic residues" evidence="5">
    <location>
        <begin position="3008"/>
        <end position="3019"/>
    </location>
</feature>
<sequence length="3216" mass="359634">MLVSSLAHCLSVLIFQLWGVQTLSPIPTCPVSCVCEETLLVNCASQSLPKAPSHIPATTTALDLSHNALHSLSPLGSGHMHLQGLQHLRVGNNSLESLSMCSGIQGIAGTRTLTRGKQRCVSWAPHLQSLSADRNQLKCLPRGLGNIKSLKVLQLSHNRISEIGRADLAGCAHLNELHLQYNLINTIHPEAFKDLQKLKVLDVSYNLLATIPVPAYLSLRNMNVLVDIFGNRWRCDCNLKTIRRWLSFDSELGKPAWEVVCFSPSHHVGKSLLYLEESDLACLEPVYSTPGLKKEVTVEEGMEFILSCSAANQDFMHTFWWTPQGQISDSQSFLHISNATERDAGLYVCISGYQEEHVSVFSLHVRKRAHDKRLRREAPIGSVELNSEDKDNIRRNVPSVRAVQQSHFALAVSLSVIITFIVAFVLGVVFRPFLDKCYKQIQNKRNSTPSPPNSPTSSTAQRPYVNEGYSDTDDQEQEVHEGPRVTFGGVTEIHEKGGVPYYVTLEGSRSGSNTDDTVLHKNTDRVLVENIELHKDVPRRKENKEMTSSISTESLNAESSKGMEFEYIPDPEDTIELEDKSISPASSISGEQQESQMPYEAKESTEQSVDSPTVSKYEEEEDDEQASTGQRTTIPGFVTDPFKLNMSESKEESVDELDPDLWNDSGESFSFTEGSPRSSSRVSNVDAFGHPDIQKEMSVDEPRDRSSSWNSSKGEESEGGDTEYTVNPEDDEDLETQISYSENDDMDYDENKLSILEEDIHNKNKKPGTGAQLRQDTITLDPTDIHLTYARGDSFDDEQFTDYKGRHPSSNSDYEDEPTPYHVHPVYRSSIQTTTPMEDVSGTSRCVEENAPKSPHQQESTSVIDRISESDESRASSYFDDSIFGKIDQAFDPIPQVKRYLHFTQSQSHPPIHTLPCSTEEEEIIPSEVEKTESKKFYSEDNFFAQSDASLAEAPKVKHYVQFSPSESQISSDSTPTASVKQVATPVVVSKREAPPDTISISYEGQSISLEAMPKAQRYVQFRQSEPQTVHEPKVPAIKEGSFFGQIPISFDEVPKVKHYVQFSPSESQISSDSTPKTSVSQVSTPVVVSKTESPPDTIHISYEGQSVSLPEMPKAQRYVQFRQSEPQTVNEPNITNIKEGSFFGQIPMSFDEVPKVKHYVQFSPSESQISSDSTSVSQVSTPVVVSKTESPSDTIHISYEGQSISLEAMPKVQRYVQFIKSEPQTVHEPNIPAIKEGSFFGQIPMSFDEVPEVKHYVQFSPSESQISSDSTPKTSVSQVATPVVVSKTESPPDTISISYEGQSVSLEAMTKVQRYVQFRQSEPQTVNEPKVPAIKEGSFFGQIPISFDEVPKVKHYVQFSPSESQISSDSTPKTSVSQVSTPVVVSKTESPPDTIHISYEGQSVSLPEMPKAQRYVQFRQSEPQTVNEPNITNIKEGSFFGQIPMSFDEVPKVKHYVQFSPSESQISSDSTSVSQVSTPVVVSKTESPSDTIHISYEGQSISLEAMPKVQRYVQFIKSEPQTVHEPNIPAIKEGSFFGQIPMSFDEVPEVKHYVQFSPSESQISSDSTPKTSVSQVATPVVVSKTESPPDTISISYEGQSVSLEAMTKVQRYVQFRQSEPQTVNEPKVPAIKEGSFFGQIPISFDEVPKVKHYVQFSPSESQISSDSTPKTSVSQVSTPVVVSKTESPPDTIHISYEGQSVSLPEMPKAQRYVQFRQSEPQTVNEPNITNIKEGSFFGQIPMSFDEVPKVKHYVQFSPSESQISSDSTSVSQVSTPVVVSKTESPPDTISISYEGQSISLEAMPKVQRYVQFIKSEPQTVNEPNIPAIKEGSFFGQIPMSFDEVPKVKHYVQFSPSESQISRDSTPTASVKQVATPVVVSKREAPPDTISISYEGQSVSLEAMTKVQRYVQFRQSEPQTVNEPNITNIHRGSFFGQIPISFDEVPNVKHYVQFSPSESQISSDSTPKTSVSQVSTPVVVSKTESPPDTIHISYEGQSVSLPEMPKVQRYVQFIKSEPQTVNEPNIPAIKEGSFFGQIPISFDEVPEVKQYVQFSPSESQISSDSTPTALFNQVATPVVVSKTESPSDTISISYEGQSVSLEAMTKVQRYVQFRQSEPQTVNEPNITNIHRGSFFGQIPISFAEVPNVKRRILFSQLESHYQPSPEYRPSKKRYPLSEEQNTHEIKTTLVTLVTKPPEDFFVQIGAFLDGMPKVKRYMQFTQSEVFKTYNLPYCPLNLAAPTLQAGTEVKKNNSPFEDGDPVVDEDSFFGQLGVFFDGIPKIRRRIQFTERLSQHPESQSPSNYIQPAAAERSFFVPIGASSEIPKVRRYIRFSQSSSQPSSQYYDRQTARPVLTKPELISSTSSLADSKTNKEDNFFKKMDVSELPKVNRYIQFTKQHSKALKTFRVTDDVVKKTDLRGLELSRVDVKPLLTEDSFFAHIGTNLNSPPRVNRYIQFTQSEPYSSQQSQSPTVKMTEKERKTSSSSVDNDDALFDGIFESLNKIPKVKKSLLFTQSTYQKSNLTEVPQKVTPQLVTKTESVRSGSLPDNKEVLSKKQDNFFGQVGVSLYEVPKVKKYITFSQSKDYPPIVTPVLVTKTECNSIDSSFEEKQKTVMKEDAFSGQTGMPFDGVPKVKRYIQFTQTEPQPSAQSLLTKLQTRGSEDKVTPTINGDDFFGQTGSSFDELPRVKRHIRFTRAEPRLQPSMLHSLSNRTEKSIQTSTELKMKDLASEDYVAPAAGEHNFFGPIGTFYEIPKLKRYTRFSQSSTQPSSQHLNRQTDRPVLTKPELRTSLADSESNDEDTLFKKKDVSELPKVNRYVQFTQQPSTPRKSLNTHGVTDEKTELWGSDLSRVEITPPVTEDSFLGHLRTNLNSLPRVNRYIQFTQSEPHPSCQSQSSTEKMAKNAPIFTQSEYKNKTAANDKSSNTADTVFGSLDLSFIQLPKEKRHVYNMQSEPHRSSDGGFKLTTKKNEYFGQTDGVPRLIRYRQFRQSESLTQTSSPSISSQKWKTMDGESTDSKMFKTNLTSGTARDLSQIQDAPSGMKVRTETGRLHQLPEPKRSLYSSTPDVYEQPDHVSIEEEEEEEDEEVFRHTSSNSLPGDTKYVNTPGSSDRTASSTTESRTILESKLSSLHASSNESAGLPTRKLVIDPALQDVRQSIPDEPGASPGKDEAREYLRDSSLARQRQERRRLLFRQKRRAMDGFSLSSESFNSQESD</sequence>
<evidence type="ECO:0000256" key="3">
    <source>
        <dbReference type="ARBA" id="ARBA00022737"/>
    </source>
</evidence>
<dbReference type="PANTHER" id="PTHR24373">
    <property type="entry name" value="SLIT RELATED LEUCINE-RICH REPEAT NEURONAL PROTEIN"/>
    <property type="match status" value="1"/>
</dbReference>
<evidence type="ECO:0000256" key="1">
    <source>
        <dbReference type="ARBA" id="ARBA00022614"/>
    </source>
</evidence>
<evidence type="ECO:0000256" key="2">
    <source>
        <dbReference type="ARBA" id="ARBA00022729"/>
    </source>
</evidence>
<dbReference type="InterPro" id="IPR032675">
    <property type="entry name" value="LRR_dom_sf"/>
</dbReference>
<feature type="compositionally biased region" description="Polar residues" evidence="5">
    <location>
        <begin position="831"/>
        <end position="844"/>
    </location>
</feature>
<feature type="compositionally biased region" description="Polar residues" evidence="5">
    <location>
        <begin position="2762"/>
        <end position="2775"/>
    </location>
</feature>
<dbReference type="InterPro" id="IPR013783">
    <property type="entry name" value="Ig-like_fold"/>
</dbReference>
<dbReference type="EMBL" id="JAVHJS010000003">
    <property type="protein sequence ID" value="KAK2863861.1"/>
    <property type="molecule type" value="Genomic_DNA"/>
</dbReference>
<dbReference type="SUPFAM" id="SSF48726">
    <property type="entry name" value="Immunoglobulin"/>
    <property type="match status" value="1"/>
</dbReference>
<feature type="compositionally biased region" description="Low complexity" evidence="5">
    <location>
        <begin position="1965"/>
        <end position="1983"/>
    </location>
</feature>
<organism evidence="9 10">
    <name type="scientific">Tachysurus vachellii</name>
    <name type="common">Darkbarbel catfish</name>
    <name type="synonym">Pelteobagrus vachellii</name>
    <dbReference type="NCBI Taxonomy" id="175792"/>
    <lineage>
        <taxon>Eukaryota</taxon>
        <taxon>Metazoa</taxon>
        <taxon>Chordata</taxon>
        <taxon>Craniata</taxon>
        <taxon>Vertebrata</taxon>
        <taxon>Euteleostomi</taxon>
        <taxon>Actinopterygii</taxon>
        <taxon>Neopterygii</taxon>
        <taxon>Teleostei</taxon>
        <taxon>Ostariophysi</taxon>
        <taxon>Siluriformes</taxon>
        <taxon>Bagridae</taxon>
        <taxon>Tachysurus</taxon>
    </lineage>
</organism>
<dbReference type="Gene3D" id="3.80.10.10">
    <property type="entry name" value="Ribonuclease Inhibitor"/>
    <property type="match status" value="2"/>
</dbReference>
<feature type="region of interest" description="Disordered" evidence="5">
    <location>
        <begin position="576"/>
        <end position="819"/>
    </location>
</feature>
<feature type="domain" description="Ig-like" evidence="8">
    <location>
        <begin position="285"/>
        <end position="359"/>
    </location>
</feature>
<feature type="compositionally biased region" description="Polar residues" evidence="5">
    <location>
        <begin position="665"/>
        <end position="683"/>
    </location>
</feature>
<feature type="chain" id="PRO_5041697706" description="Ig-like domain-containing protein" evidence="7">
    <location>
        <begin position="23"/>
        <end position="3216"/>
    </location>
</feature>
<evidence type="ECO:0000313" key="10">
    <source>
        <dbReference type="Proteomes" id="UP001187315"/>
    </source>
</evidence>
<feature type="region of interest" description="Disordered" evidence="5">
    <location>
        <begin position="1362"/>
        <end position="1395"/>
    </location>
</feature>
<feature type="transmembrane region" description="Helical" evidence="6">
    <location>
        <begin position="408"/>
        <end position="430"/>
    </location>
</feature>
<evidence type="ECO:0000259" key="8">
    <source>
        <dbReference type="PROSITE" id="PS50835"/>
    </source>
</evidence>
<evidence type="ECO:0000256" key="4">
    <source>
        <dbReference type="ARBA" id="ARBA00023157"/>
    </source>
</evidence>
<feature type="region of interest" description="Disordered" evidence="5">
    <location>
        <begin position="2816"/>
        <end position="2839"/>
    </location>
</feature>
<dbReference type="InterPro" id="IPR001611">
    <property type="entry name" value="Leu-rich_rpt"/>
</dbReference>
<feature type="signal peptide" evidence="7">
    <location>
        <begin position="1"/>
        <end position="22"/>
    </location>
</feature>
<dbReference type="Proteomes" id="UP001187315">
    <property type="component" value="Unassembled WGS sequence"/>
</dbReference>
<keyword evidence="3" id="KW-0677">Repeat</keyword>
<keyword evidence="6" id="KW-1133">Transmembrane helix</keyword>
<dbReference type="GO" id="GO:0005615">
    <property type="term" value="C:extracellular space"/>
    <property type="evidence" value="ECO:0007669"/>
    <property type="project" value="TreeGrafter"/>
</dbReference>
<feature type="region of interest" description="Disordered" evidence="5">
    <location>
        <begin position="2990"/>
        <end position="3122"/>
    </location>
</feature>
<dbReference type="InterPro" id="IPR003591">
    <property type="entry name" value="Leu-rich_rpt_typical-subtyp"/>
</dbReference>
<feature type="compositionally biased region" description="Polar residues" evidence="5">
    <location>
        <begin position="2819"/>
        <end position="2836"/>
    </location>
</feature>
<feature type="compositionally biased region" description="Basic and acidic residues" evidence="5">
    <location>
        <begin position="692"/>
        <end position="706"/>
    </location>
</feature>
<feature type="compositionally biased region" description="Low complexity" evidence="5">
    <location>
        <begin position="1371"/>
        <end position="1389"/>
    </location>
</feature>
<feature type="compositionally biased region" description="Acidic residues" evidence="5">
    <location>
        <begin position="3078"/>
        <end position="3087"/>
    </location>
</feature>
<accession>A0AA88NSQ3</accession>
<dbReference type="InterPro" id="IPR036179">
    <property type="entry name" value="Ig-like_dom_sf"/>
</dbReference>
<feature type="compositionally biased region" description="Polar residues" evidence="5">
    <location>
        <begin position="3091"/>
        <end position="3122"/>
    </location>
</feature>
<dbReference type="SMART" id="SM00082">
    <property type="entry name" value="LRRCT"/>
    <property type="match status" value="1"/>
</dbReference>
<keyword evidence="1" id="KW-0433">Leucine-rich repeat</keyword>
<comment type="caution">
    <text evidence="9">The sequence shown here is derived from an EMBL/GenBank/DDBJ whole genome shotgun (WGS) entry which is preliminary data.</text>
</comment>
<feature type="region of interest" description="Disordered" evidence="5">
    <location>
        <begin position="2460"/>
        <end position="2487"/>
    </location>
</feature>
<feature type="compositionally biased region" description="Polar residues" evidence="5">
    <location>
        <begin position="546"/>
        <end position="559"/>
    </location>
</feature>
<feature type="compositionally biased region" description="Low complexity" evidence="5">
    <location>
        <begin position="1668"/>
        <end position="1686"/>
    </location>
</feature>
<dbReference type="PANTHER" id="PTHR24373:SF390">
    <property type="entry name" value="LEUCINE RICH REPEAT CONTAINING 66"/>
    <property type="match status" value="1"/>
</dbReference>
<dbReference type="SMART" id="SM00409">
    <property type="entry name" value="IG"/>
    <property type="match status" value="1"/>
</dbReference>
<feature type="region of interest" description="Disordered" evidence="5">
    <location>
        <begin position="1957"/>
        <end position="1987"/>
    </location>
</feature>
<dbReference type="SMART" id="SM00364">
    <property type="entry name" value="LRR_BAC"/>
    <property type="match status" value="4"/>
</dbReference>
<dbReference type="InterPro" id="IPR050328">
    <property type="entry name" value="Dev_Immune_Receptor"/>
</dbReference>
<proteinExistence type="predicted"/>
<feature type="region of interest" description="Disordered" evidence="5">
    <location>
        <begin position="1065"/>
        <end position="1098"/>
    </location>
</feature>
<feature type="region of interest" description="Disordered" evidence="5">
    <location>
        <begin position="3157"/>
        <end position="3189"/>
    </location>
</feature>
<protein>
    <recommendedName>
        <fullName evidence="8">Ig-like domain-containing protein</fullName>
    </recommendedName>
</protein>
<dbReference type="InterPro" id="IPR000483">
    <property type="entry name" value="Cys-rich_flank_reg_C"/>
</dbReference>
<keyword evidence="10" id="KW-1185">Reference proteome</keyword>
<dbReference type="Pfam" id="PF13855">
    <property type="entry name" value="LRR_8"/>
    <property type="match status" value="1"/>
</dbReference>
<dbReference type="InterPro" id="IPR003599">
    <property type="entry name" value="Ig_sub"/>
</dbReference>
<feature type="compositionally biased region" description="Basic and acidic residues" evidence="5">
    <location>
        <begin position="3168"/>
        <end position="3177"/>
    </location>
</feature>
<feature type="compositionally biased region" description="Basic and acidic residues" evidence="5">
    <location>
        <begin position="3044"/>
        <end position="3059"/>
    </location>
</feature>
<gene>
    <name evidence="9" type="ORF">Q7C36_003015</name>
</gene>
<reference evidence="9" key="1">
    <citation type="submission" date="2023-08" db="EMBL/GenBank/DDBJ databases">
        <title>Pelteobagrus vachellii genome.</title>
        <authorList>
            <person name="Liu H."/>
        </authorList>
    </citation>
    <scope>NUCLEOTIDE SEQUENCE</scope>
    <source>
        <strain evidence="9">PRFRI_2022a</strain>
        <tissue evidence="9">Muscle</tissue>
    </source>
</reference>
<evidence type="ECO:0000256" key="7">
    <source>
        <dbReference type="SAM" id="SignalP"/>
    </source>
</evidence>
<keyword evidence="6" id="KW-0472">Membrane</keyword>
<dbReference type="PROSITE" id="PS50835">
    <property type="entry name" value="IG_LIKE"/>
    <property type="match status" value="1"/>
</dbReference>
<keyword evidence="6" id="KW-0812">Transmembrane</keyword>
<feature type="compositionally biased region" description="Polar residues" evidence="5">
    <location>
        <begin position="583"/>
        <end position="596"/>
    </location>
</feature>
<keyword evidence="2 7" id="KW-0732">Signal</keyword>
<feature type="region of interest" description="Disordered" evidence="5">
    <location>
        <begin position="539"/>
        <end position="564"/>
    </location>
</feature>
<evidence type="ECO:0000256" key="6">
    <source>
        <dbReference type="SAM" id="Phobius"/>
    </source>
</evidence>
<feature type="compositionally biased region" description="Low complexity" evidence="5">
    <location>
        <begin position="2990"/>
        <end position="3005"/>
    </location>
</feature>
<feature type="compositionally biased region" description="Low complexity" evidence="5">
    <location>
        <begin position="1074"/>
        <end position="1092"/>
    </location>
</feature>
<name>A0AA88NSQ3_TACVA</name>
<dbReference type="InterPro" id="IPR007110">
    <property type="entry name" value="Ig-like_dom"/>
</dbReference>
<keyword evidence="4" id="KW-1015">Disulfide bond</keyword>
<feature type="region of interest" description="Disordered" evidence="5">
    <location>
        <begin position="2762"/>
        <end position="2803"/>
    </location>
</feature>
<feature type="compositionally biased region" description="Polar residues" evidence="5">
    <location>
        <begin position="3020"/>
        <end position="3037"/>
    </location>
</feature>
<evidence type="ECO:0000256" key="5">
    <source>
        <dbReference type="SAM" id="MobiDB-lite"/>
    </source>
</evidence>
<feature type="region of interest" description="Disordered" evidence="5">
    <location>
        <begin position="443"/>
        <end position="480"/>
    </location>
</feature>
<dbReference type="PROSITE" id="PS51450">
    <property type="entry name" value="LRR"/>
    <property type="match status" value="2"/>
</dbReference>
<feature type="region of interest" description="Disordered" evidence="5">
    <location>
        <begin position="1659"/>
        <end position="1692"/>
    </location>
</feature>